<dbReference type="Proteomes" id="UP000272635">
    <property type="component" value="Unassembled WGS sequence"/>
</dbReference>
<accession>A0A3R9KDL9</accession>
<proteinExistence type="predicted"/>
<keyword evidence="1" id="KW-0472">Membrane</keyword>
<gene>
    <name evidence="2" type="ORF">D8791_07005</name>
</gene>
<dbReference type="RefSeq" id="WP_125447069.1">
    <property type="nucleotide sequence ID" value="NZ_RJPT01000007.1"/>
</dbReference>
<evidence type="ECO:0000313" key="3">
    <source>
        <dbReference type="Proteomes" id="UP000272635"/>
    </source>
</evidence>
<name>A0A3R9KDL9_STRCR</name>
<dbReference type="EMBL" id="RJPT01000007">
    <property type="protein sequence ID" value="RSJ82097.1"/>
    <property type="molecule type" value="Genomic_DNA"/>
</dbReference>
<organism evidence="2 3">
    <name type="scientific">Streptococcus cristatus</name>
    <dbReference type="NCBI Taxonomy" id="45634"/>
    <lineage>
        <taxon>Bacteria</taxon>
        <taxon>Bacillati</taxon>
        <taxon>Bacillota</taxon>
        <taxon>Bacilli</taxon>
        <taxon>Lactobacillales</taxon>
        <taxon>Streptococcaceae</taxon>
        <taxon>Streptococcus</taxon>
    </lineage>
</organism>
<evidence type="ECO:0000313" key="2">
    <source>
        <dbReference type="EMBL" id="RSJ82097.1"/>
    </source>
</evidence>
<protein>
    <submittedName>
        <fullName evidence="2">Uncharacterized protein</fullName>
    </submittedName>
</protein>
<feature type="transmembrane region" description="Helical" evidence="1">
    <location>
        <begin position="87"/>
        <end position="105"/>
    </location>
</feature>
<sequence length="199" mass="22654">MNEWDSFLSGLMGALSWKDGQDNALLFGMPSWTYLLGLLVHFQIFLSLYALLFWGFHLSIKEAGSVKKAMRNKWNTIRQSQKSTGRAIFVTIIGVLLMLFIFPAYEGYRITNGIWRYHYFTNQITELKTALVTGVDTETGGSKSTYSRITFTITVDGKERKVNVSDSNKSLARSAKKHLKTPIAIEVYVNQEGQIVYFK</sequence>
<comment type="caution">
    <text evidence="2">The sequence shown here is derived from an EMBL/GenBank/DDBJ whole genome shotgun (WGS) entry which is preliminary data.</text>
</comment>
<evidence type="ECO:0000256" key="1">
    <source>
        <dbReference type="SAM" id="Phobius"/>
    </source>
</evidence>
<reference evidence="2 3" key="1">
    <citation type="submission" date="2018-11" db="EMBL/GenBank/DDBJ databases">
        <title>Species Designations Belie Phenotypic and Genotypic Heterogeneity in Oral Streptococci.</title>
        <authorList>
            <person name="Velsko I."/>
        </authorList>
    </citation>
    <scope>NUCLEOTIDE SEQUENCE [LARGE SCALE GENOMIC DNA]</scope>
    <source>
        <strain evidence="2 3">BCC41</strain>
    </source>
</reference>
<dbReference type="AlphaFoldDB" id="A0A3R9KDL9"/>
<keyword evidence="1" id="KW-0812">Transmembrane</keyword>
<feature type="transmembrane region" description="Helical" evidence="1">
    <location>
        <begin position="32"/>
        <end position="60"/>
    </location>
</feature>
<keyword evidence="1" id="KW-1133">Transmembrane helix</keyword>